<protein>
    <recommendedName>
        <fullName evidence="2">site-specific DNA-methyltransferase (adenine-specific)</fullName>
        <ecNumber evidence="2">2.1.1.72</ecNumber>
    </recommendedName>
</protein>
<organism evidence="9 10">
    <name type="scientific">Aquibacillus albus</name>
    <dbReference type="NCBI Taxonomy" id="1168171"/>
    <lineage>
        <taxon>Bacteria</taxon>
        <taxon>Bacillati</taxon>
        <taxon>Bacillota</taxon>
        <taxon>Bacilli</taxon>
        <taxon>Bacillales</taxon>
        <taxon>Bacillaceae</taxon>
        <taxon>Aquibacillus</taxon>
    </lineage>
</organism>
<evidence type="ECO:0000256" key="4">
    <source>
        <dbReference type="ARBA" id="ARBA00022679"/>
    </source>
</evidence>
<evidence type="ECO:0000256" key="2">
    <source>
        <dbReference type="ARBA" id="ARBA00011900"/>
    </source>
</evidence>
<name>A0ABS2MXE1_9BACI</name>
<evidence type="ECO:0000256" key="3">
    <source>
        <dbReference type="ARBA" id="ARBA00022603"/>
    </source>
</evidence>
<evidence type="ECO:0000259" key="7">
    <source>
        <dbReference type="Pfam" id="PF07669"/>
    </source>
</evidence>
<comment type="catalytic activity">
    <reaction evidence="6">
        <text>a 2'-deoxyadenosine in DNA + S-adenosyl-L-methionine = an N(6)-methyl-2'-deoxyadenosine in DNA + S-adenosyl-L-homocysteine + H(+)</text>
        <dbReference type="Rhea" id="RHEA:15197"/>
        <dbReference type="Rhea" id="RHEA-COMP:12418"/>
        <dbReference type="Rhea" id="RHEA-COMP:12419"/>
        <dbReference type="ChEBI" id="CHEBI:15378"/>
        <dbReference type="ChEBI" id="CHEBI:57856"/>
        <dbReference type="ChEBI" id="CHEBI:59789"/>
        <dbReference type="ChEBI" id="CHEBI:90615"/>
        <dbReference type="ChEBI" id="CHEBI:90616"/>
        <dbReference type="EC" id="2.1.1.72"/>
    </reaction>
</comment>
<gene>
    <name evidence="9" type="ORF">JOC48_001013</name>
</gene>
<keyword evidence="10" id="KW-1185">Reference proteome</keyword>
<dbReference type="InterPro" id="IPR011639">
    <property type="entry name" value="MethylTrfase_TaqI-like_dom"/>
</dbReference>
<dbReference type="GO" id="GO:0009007">
    <property type="term" value="F:site-specific DNA-methyltransferase (adenine-specific) activity"/>
    <property type="evidence" value="ECO:0007669"/>
    <property type="project" value="UniProtKB-EC"/>
</dbReference>
<dbReference type="GO" id="GO:0032259">
    <property type="term" value="P:methylation"/>
    <property type="evidence" value="ECO:0007669"/>
    <property type="project" value="UniProtKB-KW"/>
</dbReference>
<proteinExistence type="inferred from homology"/>
<comment type="similarity">
    <text evidence="1">Belongs to the N(4)/N(6)-methyltransferase family.</text>
</comment>
<dbReference type="InterPro" id="IPR029063">
    <property type="entry name" value="SAM-dependent_MTases_sf"/>
</dbReference>
<feature type="domain" description="Type II methyltransferase M.TaqI-like" evidence="7">
    <location>
        <begin position="75"/>
        <end position="198"/>
    </location>
</feature>
<dbReference type="CDD" id="cd02440">
    <property type="entry name" value="AdoMet_MTases"/>
    <property type="match status" value="1"/>
</dbReference>
<evidence type="ECO:0000256" key="5">
    <source>
        <dbReference type="ARBA" id="ARBA00022691"/>
    </source>
</evidence>
<dbReference type="InterPro" id="IPR050953">
    <property type="entry name" value="N4_N6_ade-DNA_methylase"/>
</dbReference>
<dbReference type="PANTHER" id="PTHR33841">
    <property type="entry name" value="DNA METHYLTRANSFERASE YEEA-RELATED"/>
    <property type="match status" value="1"/>
</dbReference>
<keyword evidence="3 9" id="KW-0489">Methyltransferase</keyword>
<sequence length="533" mass="62131">MEKKDIKYIQHHYLSTTSPVHRKQLGQYFTPAFISDLFVQWITACPHIDTVLEPSIGLGHLVESLPDDIKVEGYDIDPLILSAAQQYLQHKPNLILHEQDFLMSNWEQSYDGIVCNPPYVTFRKLKEKKLYNQLFQEQLGMKFSGFSNLYAFFLFKALHQLSSNGRAAFIVPSDFLNAGYGEKIKSFFLNEQNLHLIVVADFKQGWFDDAITTSCLLFFDNQVKAEQMEFIQISQPSEIHTVQHRLKNFYEGESIGKTVPYHQLDPSIKWRAFYQNRVKSDFQGLKPLSTFAKVTRGIATGANHFFCFDEEKRQAWGLGSTYFRPCVTKSHQLKTNFFSTENYQQLVSDGAPVQLLTIQEKDSLDPNVHKYLTFGEENKVNERYLTKNRRPWYKSEHREPAPILVNVFSRNQLRFIRNEANVYHLTAFHGIYVHPAYDKETDILMAYFLTDICHQIVEEQHREYGSGLKKLEPNDLNQAPVIDLDEISTVDKQMIRKLYANIRNQQLQKKVIEPSDALEELNQIFKQLMIKNK</sequence>
<evidence type="ECO:0000259" key="8">
    <source>
        <dbReference type="Pfam" id="PF22837"/>
    </source>
</evidence>
<dbReference type="Proteomes" id="UP001296943">
    <property type="component" value="Unassembled WGS sequence"/>
</dbReference>
<dbReference type="Gene3D" id="3.40.50.150">
    <property type="entry name" value="Vaccinia Virus protein VP39"/>
    <property type="match status" value="1"/>
</dbReference>
<accession>A0ABS2MXE1</accession>
<keyword evidence="5" id="KW-0949">S-adenosyl-L-methionine</keyword>
<dbReference type="InterPro" id="IPR054520">
    <property type="entry name" value="M_Eco57I_C"/>
</dbReference>
<dbReference type="PROSITE" id="PS00092">
    <property type="entry name" value="N6_MTASE"/>
    <property type="match status" value="1"/>
</dbReference>
<dbReference type="RefSeq" id="WP_204497963.1">
    <property type="nucleotide sequence ID" value="NZ_JAFBDR010000004.1"/>
</dbReference>
<dbReference type="EMBL" id="JAFBDR010000004">
    <property type="protein sequence ID" value="MBM7570535.1"/>
    <property type="molecule type" value="Genomic_DNA"/>
</dbReference>
<dbReference type="Pfam" id="PF07669">
    <property type="entry name" value="Eco57I"/>
    <property type="match status" value="1"/>
</dbReference>
<evidence type="ECO:0000313" key="9">
    <source>
        <dbReference type="EMBL" id="MBM7570535.1"/>
    </source>
</evidence>
<keyword evidence="4 9" id="KW-0808">Transferase</keyword>
<reference evidence="9 10" key="1">
    <citation type="submission" date="2021-01" db="EMBL/GenBank/DDBJ databases">
        <title>Genomic Encyclopedia of Type Strains, Phase IV (KMG-IV): sequencing the most valuable type-strain genomes for metagenomic binning, comparative biology and taxonomic classification.</title>
        <authorList>
            <person name="Goeker M."/>
        </authorList>
    </citation>
    <scope>NUCLEOTIDE SEQUENCE [LARGE SCALE GENOMIC DNA]</scope>
    <source>
        <strain evidence="9 10">DSM 23711</strain>
    </source>
</reference>
<dbReference type="EC" id="2.1.1.72" evidence="2"/>
<feature type="domain" description="Type II methyltransferase M.Eco57I C-terminal" evidence="8">
    <location>
        <begin position="283"/>
        <end position="514"/>
    </location>
</feature>
<dbReference type="Pfam" id="PF22837">
    <property type="entry name" value="M_Eco57I_C"/>
    <property type="match status" value="1"/>
</dbReference>
<evidence type="ECO:0000313" key="10">
    <source>
        <dbReference type="Proteomes" id="UP001296943"/>
    </source>
</evidence>
<evidence type="ECO:0000256" key="1">
    <source>
        <dbReference type="ARBA" id="ARBA00006594"/>
    </source>
</evidence>
<comment type="caution">
    <text evidence="9">The sequence shown here is derived from an EMBL/GenBank/DDBJ whole genome shotgun (WGS) entry which is preliminary data.</text>
</comment>
<dbReference type="PANTHER" id="PTHR33841:SF5">
    <property type="entry name" value="DNA METHYLASE (MODIFICATION METHYLASE) (METHYLTRANSFERASE)-RELATED"/>
    <property type="match status" value="1"/>
</dbReference>
<dbReference type="InterPro" id="IPR002052">
    <property type="entry name" value="DNA_methylase_N6_adenine_CS"/>
</dbReference>
<evidence type="ECO:0000256" key="6">
    <source>
        <dbReference type="ARBA" id="ARBA00047942"/>
    </source>
</evidence>
<dbReference type="PRINTS" id="PR00507">
    <property type="entry name" value="N12N6MTFRASE"/>
</dbReference>
<dbReference type="SUPFAM" id="SSF53335">
    <property type="entry name" value="S-adenosyl-L-methionine-dependent methyltransferases"/>
    <property type="match status" value="1"/>
</dbReference>